<protein>
    <submittedName>
        <fullName evidence="2">DUF222 domain-containing protein</fullName>
    </submittedName>
</protein>
<organism evidence="2 3">
    <name type="scientific">Microbacterium istanbulense</name>
    <dbReference type="NCBI Taxonomy" id="3122049"/>
    <lineage>
        <taxon>Bacteria</taxon>
        <taxon>Bacillati</taxon>
        <taxon>Actinomycetota</taxon>
        <taxon>Actinomycetes</taxon>
        <taxon>Micrococcales</taxon>
        <taxon>Microbacteriaceae</taxon>
        <taxon>Microbacterium</taxon>
    </lineage>
</organism>
<accession>A0ABU8LHT5</accession>
<comment type="caution">
    <text evidence="2">The sequence shown here is derived from an EMBL/GenBank/DDBJ whole genome shotgun (WGS) entry which is preliminary data.</text>
</comment>
<proteinExistence type="predicted"/>
<dbReference type="EMBL" id="JBBDGN010000001">
    <property type="protein sequence ID" value="MEJ1090258.1"/>
    <property type="molecule type" value="Genomic_DNA"/>
</dbReference>
<dbReference type="Proteomes" id="UP001366085">
    <property type="component" value="Unassembled WGS sequence"/>
</dbReference>
<name>A0ABU8LHT5_9MICO</name>
<evidence type="ECO:0000259" key="1">
    <source>
        <dbReference type="Pfam" id="PF02720"/>
    </source>
</evidence>
<keyword evidence="3" id="KW-1185">Reference proteome</keyword>
<dbReference type="InterPro" id="IPR003615">
    <property type="entry name" value="HNH_nuc"/>
</dbReference>
<evidence type="ECO:0000313" key="3">
    <source>
        <dbReference type="Proteomes" id="UP001366085"/>
    </source>
</evidence>
<reference evidence="2 3" key="1">
    <citation type="submission" date="2024-02" db="EMBL/GenBank/DDBJ databases">
        <authorList>
            <person name="Saticioglu I.B."/>
        </authorList>
    </citation>
    <scope>NUCLEOTIDE SEQUENCE [LARGE SCALE GENOMIC DNA]</scope>
    <source>
        <strain evidence="2 3">Mu-43</strain>
    </source>
</reference>
<feature type="domain" description="DUF222" evidence="1">
    <location>
        <begin position="30"/>
        <end position="237"/>
    </location>
</feature>
<evidence type="ECO:0000313" key="2">
    <source>
        <dbReference type="EMBL" id="MEJ1090258.1"/>
    </source>
</evidence>
<dbReference type="CDD" id="cd00085">
    <property type="entry name" value="HNHc"/>
    <property type="match status" value="1"/>
</dbReference>
<dbReference type="Gene3D" id="1.10.30.50">
    <property type="match status" value="1"/>
</dbReference>
<gene>
    <name evidence="2" type="ORF">WDU93_01015</name>
</gene>
<dbReference type="Pfam" id="PF02720">
    <property type="entry name" value="DUF222"/>
    <property type="match status" value="1"/>
</dbReference>
<dbReference type="RefSeq" id="WP_337316461.1">
    <property type="nucleotide sequence ID" value="NZ_JBBDGN010000001.1"/>
</dbReference>
<dbReference type="InterPro" id="IPR003870">
    <property type="entry name" value="DUF222"/>
</dbReference>
<sequence length="494" mass="54260">MDEVDPFGIEKREALLDTWVQTRQRIAALEAEAARLLCERWELAEDDIADAPVHRDAIRRSMIAEYSAAGRVSKGSMEYAFADALHVHDLPPVAEAFAAGEISAAHVREIVRSADVIREAVATAMVPASTLQDYAEAVLIVAAHETPARTRVHARQVASVLAECSVSERHRQAMDERAVSVRPVGDGLALLTAVLPEYLAVAIHDRLTQLARTVTDSRSRQSTTPARSPWMRDDDDLEWLRDLPPEMIPDESADSFGTPAGYDLPPEAFPVPFDADYAFLGDAIFSLGNTFTTDPFGAQEHDARTMDQLRADLLSDLLLTSDPTAHGDGLDGIAARVQVTIAATTLAGADDRLAQLDGHGALHPDIARDIAARSGGWTRLFLDPAGQITATDTYSPTEQMRRRLRARDEHCRFVGCLAPVWRCDIDHQHDHARGGPTAIENLAHLCRAHHVLKHPDIPDAHRWTATQGEGGVLHWRSPLGRTYTDRPTARVMFV</sequence>